<dbReference type="Gene3D" id="2.30.30.140">
    <property type="match status" value="1"/>
</dbReference>
<evidence type="ECO:0000313" key="2">
    <source>
        <dbReference type="EMBL" id="ACD24468.1"/>
    </source>
</evidence>
<dbReference type="KEGG" id="cbk:CLL_A2003"/>
<dbReference type="PANTHER" id="PTHR35177:SF2">
    <property type="entry name" value="HYDROGENASE MATURATION FACTOR HYBG"/>
    <property type="match status" value="1"/>
</dbReference>
<accession>B2TM79</accession>
<gene>
    <name evidence="2" type="primary">hypC</name>
    <name evidence="2" type="ordered locus">CLL_A2003</name>
</gene>
<dbReference type="PROSITE" id="PS01097">
    <property type="entry name" value="HUPF_HYPC"/>
    <property type="match status" value="1"/>
</dbReference>
<dbReference type="SUPFAM" id="SSF159127">
    <property type="entry name" value="HupF/HypC-like"/>
    <property type="match status" value="1"/>
</dbReference>
<protein>
    <submittedName>
        <fullName evidence="2">Hydrogenase assembly chaperone HypC/HupF</fullName>
    </submittedName>
</protein>
<dbReference type="InterPro" id="IPR019812">
    <property type="entry name" value="Hydgase_assmbl_chp_CS"/>
</dbReference>
<dbReference type="PANTHER" id="PTHR35177">
    <property type="entry name" value="HYDROGENASE MATURATION FACTOR HYBG"/>
    <property type="match status" value="1"/>
</dbReference>
<dbReference type="GO" id="GO:1902670">
    <property type="term" value="F:carbon dioxide binding"/>
    <property type="evidence" value="ECO:0007669"/>
    <property type="project" value="TreeGrafter"/>
</dbReference>
<organism evidence="2">
    <name type="scientific">Clostridium botulinum (strain Eklund 17B / Type B)</name>
    <dbReference type="NCBI Taxonomy" id="935198"/>
    <lineage>
        <taxon>Bacteria</taxon>
        <taxon>Bacillati</taxon>
        <taxon>Bacillota</taxon>
        <taxon>Clostridia</taxon>
        <taxon>Eubacteriales</taxon>
        <taxon>Clostridiaceae</taxon>
        <taxon>Clostridium</taxon>
    </lineage>
</organism>
<proteinExistence type="inferred from homology"/>
<reference evidence="2" key="2">
    <citation type="submission" date="2009-08" db="EMBL/GenBank/DDBJ databases">
        <authorList>
            <person name="Shrivastava S."/>
            <person name="Brinkac L.M."/>
            <person name="Dodson R.J."/>
            <person name="Harkins D.M."/>
            <person name="Durkin A.S."/>
            <person name="Sutton G."/>
        </authorList>
    </citation>
    <scope>NUCLEOTIDE SEQUENCE</scope>
    <source>
        <strain evidence="2">Eklund 17B</strain>
    </source>
</reference>
<sequence>MCVAIPGQIIEILGEESLVKFGGIKKLINTSLVEDLNVGDYVLVHVGCAIDKLEKEEAEATLEIFYELLKN</sequence>
<dbReference type="FunFam" id="2.30.30.140:FF:000022">
    <property type="entry name" value="Hydrogenase assembly chaperone HybG"/>
    <property type="match status" value="1"/>
</dbReference>
<dbReference type="PRINTS" id="PR00445">
    <property type="entry name" value="HUPFHYPC"/>
</dbReference>
<dbReference type="NCBIfam" id="TIGR00074">
    <property type="entry name" value="hypC_hupF"/>
    <property type="match status" value="1"/>
</dbReference>
<dbReference type="Pfam" id="PF01455">
    <property type="entry name" value="HupF_HypC"/>
    <property type="match status" value="1"/>
</dbReference>
<dbReference type="InterPro" id="IPR001109">
    <property type="entry name" value="Hydrogenase_HupF/HypC"/>
</dbReference>
<dbReference type="AlphaFoldDB" id="B2TM79"/>
<evidence type="ECO:0000256" key="1">
    <source>
        <dbReference type="ARBA" id="ARBA00006018"/>
    </source>
</evidence>
<reference evidence="2" key="1">
    <citation type="submission" date="2009-06" db="EMBL/GenBank/DDBJ databases">
        <authorList>
            <consortium name="US DOE Joint Genome Institute (JGI-PGF)"/>
            <person name="Lucas S."/>
            <person name="Copeland A."/>
            <person name="Lapidus A."/>
            <person name="Glavina del Rio T."/>
            <person name="Dalin E."/>
            <person name="Tice H."/>
            <person name="Bruce D."/>
            <person name="Goodwin L."/>
            <person name="Pitluck S."/>
            <person name="Kyrpides N."/>
            <person name="Mavromatis K."/>
            <person name="Ivanova N."/>
            <person name="Saunders E."/>
            <person name="Brettin T."/>
            <person name="Detter J.C."/>
            <person name="Han C."/>
            <person name="Larimer F."/>
            <person name="Land M."/>
            <person name="Hauser L."/>
            <person name="Markowitz V."/>
            <person name="Cheng J.-F."/>
            <person name="Hugenholtz P."/>
            <person name="Woyke T."/>
            <person name="Wu D."/>
            <person name="Gronow S."/>
            <person name="Klenk H.-P."/>
            <person name="Eisen J.A."/>
        </authorList>
    </citation>
    <scope>NUCLEOTIDE SEQUENCE</scope>
    <source>
        <strain evidence="2">Eklund 17B</strain>
    </source>
</reference>
<comment type="similarity">
    <text evidence="1">Belongs to the HupF/HypC family.</text>
</comment>
<dbReference type="GO" id="GO:0051604">
    <property type="term" value="P:protein maturation"/>
    <property type="evidence" value="ECO:0007669"/>
    <property type="project" value="TreeGrafter"/>
</dbReference>
<dbReference type="EMBL" id="CP001056">
    <property type="protein sequence ID" value="ACD24468.1"/>
    <property type="molecule type" value="Genomic_DNA"/>
</dbReference>
<dbReference type="GO" id="GO:0005506">
    <property type="term" value="F:iron ion binding"/>
    <property type="evidence" value="ECO:0007669"/>
    <property type="project" value="TreeGrafter"/>
</dbReference>
<dbReference type="HOGENOM" id="CLU_159381_2_1_9"/>
<name>B2TM79_CLOBB</name>